<evidence type="ECO:0000313" key="3">
    <source>
        <dbReference type="EMBL" id="KAF4133235.1"/>
    </source>
</evidence>
<organism evidence="2 4">
    <name type="scientific">Phytophthora infestans</name>
    <name type="common">Potato late blight agent</name>
    <name type="synonym">Botrytis infestans</name>
    <dbReference type="NCBI Taxonomy" id="4787"/>
    <lineage>
        <taxon>Eukaryota</taxon>
        <taxon>Sar</taxon>
        <taxon>Stramenopiles</taxon>
        <taxon>Oomycota</taxon>
        <taxon>Peronosporomycetes</taxon>
        <taxon>Peronosporales</taxon>
        <taxon>Peronosporaceae</taxon>
        <taxon>Phytophthora</taxon>
    </lineage>
</organism>
<name>A0A833RZ62_PHYIN</name>
<keyword evidence="4" id="KW-1185">Reference proteome</keyword>
<evidence type="ECO:0000313" key="4">
    <source>
        <dbReference type="Proteomes" id="UP000602510"/>
    </source>
</evidence>
<sequence>MWTPPKLLATVTAQGLSHKSEDESITWVCLCCWLARLVHPPWSPADGPEARAASRRQMPHPIPHDYALERKSVDHRI</sequence>
<protein>
    <submittedName>
        <fullName evidence="2">Uncharacterized protein</fullName>
    </submittedName>
</protein>
<dbReference type="EMBL" id="WSZM01000288">
    <property type="protein sequence ID" value="KAF4035922.1"/>
    <property type="molecule type" value="Genomic_DNA"/>
</dbReference>
<proteinExistence type="predicted"/>
<dbReference type="AlphaFoldDB" id="A0A833RZ62"/>
<dbReference type="Proteomes" id="UP000704712">
    <property type="component" value="Unassembled WGS sequence"/>
</dbReference>
<evidence type="ECO:0000313" key="2">
    <source>
        <dbReference type="EMBL" id="KAF4035922.1"/>
    </source>
</evidence>
<dbReference type="EMBL" id="JAACNO010002426">
    <property type="protein sequence ID" value="KAF4133235.1"/>
    <property type="molecule type" value="Genomic_DNA"/>
</dbReference>
<comment type="caution">
    <text evidence="2">The sequence shown here is derived from an EMBL/GenBank/DDBJ whole genome shotgun (WGS) entry which is preliminary data.</text>
</comment>
<evidence type="ECO:0000256" key="1">
    <source>
        <dbReference type="SAM" id="MobiDB-lite"/>
    </source>
</evidence>
<dbReference type="Proteomes" id="UP000602510">
    <property type="component" value="Unassembled WGS sequence"/>
</dbReference>
<accession>A0A833RZ62</accession>
<reference evidence="2" key="1">
    <citation type="submission" date="2020-04" db="EMBL/GenBank/DDBJ databases">
        <title>Hybrid Assembly of Korean Phytophthora infestans isolates.</title>
        <authorList>
            <person name="Prokchorchik M."/>
            <person name="Lee Y."/>
            <person name="Seo J."/>
            <person name="Cho J.-H."/>
            <person name="Park Y.-E."/>
            <person name="Jang D.-C."/>
            <person name="Im J.-S."/>
            <person name="Choi J.-G."/>
            <person name="Park H.-J."/>
            <person name="Lee G.-B."/>
            <person name="Lee Y.-G."/>
            <person name="Hong S.-Y."/>
            <person name="Cho K."/>
            <person name="Sohn K.H."/>
        </authorList>
    </citation>
    <scope>NUCLEOTIDE SEQUENCE</scope>
    <source>
        <strain evidence="2">KR_1_A1</strain>
        <strain evidence="3">KR_2_A2</strain>
    </source>
</reference>
<feature type="region of interest" description="Disordered" evidence="1">
    <location>
        <begin position="42"/>
        <end position="65"/>
    </location>
</feature>
<gene>
    <name evidence="2" type="ORF">GN244_ATG12036</name>
    <name evidence="3" type="ORF">GN958_ATG17581</name>
</gene>